<evidence type="ECO:0000313" key="1">
    <source>
        <dbReference type="Proteomes" id="UP000887576"/>
    </source>
</evidence>
<accession>A0AC34R9I8</accession>
<evidence type="ECO:0000313" key="2">
    <source>
        <dbReference type="WBParaSite" id="JU765_v2.g4870.t1"/>
    </source>
</evidence>
<proteinExistence type="predicted"/>
<protein>
    <submittedName>
        <fullName evidence="2">Uncharacterized protein</fullName>
    </submittedName>
</protein>
<organism evidence="1 2">
    <name type="scientific">Panagrolaimus sp. JU765</name>
    <dbReference type="NCBI Taxonomy" id="591449"/>
    <lineage>
        <taxon>Eukaryota</taxon>
        <taxon>Metazoa</taxon>
        <taxon>Ecdysozoa</taxon>
        <taxon>Nematoda</taxon>
        <taxon>Chromadorea</taxon>
        <taxon>Rhabditida</taxon>
        <taxon>Tylenchina</taxon>
        <taxon>Panagrolaimomorpha</taxon>
        <taxon>Panagrolaimoidea</taxon>
        <taxon>Panagrolaimidae</taxon>
        <taxon>Panagrolaimus</taxon>
    </lineage>
</organism>
<sequence>MFWSENGCQMIETSEDSTKCSCNHLTSFAILMDVNANLDMLTGRNAIALDLITIIGCALSIICLLLSFMIFTLFRSLYNVRHAIHANLCLCLLIAELLFVLGIDKPQHLTSCRGRNAIALDLITIIGCALSIICLLLSFMIFTLFRSLYNVRHAIHANLCLCLLIAELLFVLGIDKPQHLTSCRGVAISLHYFFLAAFCWMLLEGYQLYMMLIQVFEPNRSRIYMYYIIGYGLPAIIVAISASLTWENYGTLTYCWINVRTSTIWAFVIPIIVVILTNIIILFIALRVVLSVKSRDRTTTQKILGWLKGSAMLLCLLGITWIFGFLTAIPQTSIIFAYIFAILNCLQGVFIFILHVMFNDKVRIVLIRTMRQGICFDENSTSKIIGTTNYSTNKTNTGYKFFSKQRLMKFFKNEPYISSQHSTESTETKNNNDTSPKFHHKMNIPMETKITEWHSKVIESSIDIDETMTDRPSITLTPPTTIVTLPMKDRGNSMPNNHHDKKELLRIENNSLHNRHSAPVKRKKFPLGSTEEQRQAELKGNLQINSKTANIIVEKL</sequence>
<dbReference type="WBParaSite" id="JU765_v2.g4870.t1">
    <property type="protein sequence ID" value="JU765_v2.g4870.t1"/>
    <property type="gene ID" value="JU765_v2.g4870"/>
</dbReference>
<name>A0AC34R9I8_9BILA</name>
<dbReference type="Proteomes" id="UP000887576">
    <property type="component" value="Unplaced"/>
</dbReference>
<reference evidence="2" key="1">
    <citation type="submission" date="2022-11" db="UniProtKB">
        <authorList>
            <consortium name="WormBaseParasite"/>
        </authorList>
    </citation>
    <scope>IDENTIFICATION</scope>
</reference>